<dbReference type="Gene3D" id="1.20.120.1220">
    <property type="match status" value="1"/>
</dbReference>
<feature type="transmembrane region" description="Helical" evidence="10">
    <location>
        <begin position="200"/>
        <end position="218"/>
    </location>
</feature>
<feature type="transmembrane region" description="Helical" evidence="10">
    <location>
        <begin position="148"/>
        <end position="170"/>
    </location>
</feature>
<dbReference type="GO" id="GO:0032259">
    <property type="term" value="P:methylation"/>
    <property type="evidence" value="ECO:0007669"/>
    <property type="project" value="UniProtKB-KW"/>
</dbReference>
<evidence type="ECO:0000256" key="3">
    <source>
        <dbReference type="ARBA" id="ARBA00022475"/>
    </source>
</evidence>
<keyword evidence="14" id="KW-1185">Reference proteome</keyword>
<evidence type="ECO:0000256" key="5">
    <source>
        <dbReference type="ARBA" id="ARBA00022692"/>
    </source>
</evidence>
<sequence length="255" mass="26581">MLLALVGVFGLAVGSFLNVVISRVPRGESVVRPASRCPGCGSPIRAWQNIPVVSWLLLRGRCRSCREPISVQYPLVELVTAVLFVLVVVRLDWTWSVPVYLYLTAIGVALLVIDLQTHRLPNAIVLPSYPVVAVLIGLAGWGEGDGTALIRALVGAAVLFGAYFAMALAYPGGMGFGDVKLAGLLGAGLGYLGWGELAVGGFSAFLLGGIFSIGLLLLKRAGRKSGIPFGPWMIAGAAVGFAAGGALFDAYLGLI</sequence>
<reference evidence="14" key="1">
    <citation type="submission" date="2016-10" db="EMBL/GenBank/DDBJ databases">
        <authorList>
            <person name="Varghese N."/>
            <person name="Submissions S."/>
        </authorList>
    </citation>
    <scope>NUCLEOTIDE SEQUENCE [LARGE SCALE GENOMIC DNA]</scope>
    <source>
        <strain evidence="14">DSM 19083</strain>
    </source>
</reference>
<feature type="transmembrane region" description="Helical" evidence="10">
    <location>
        <begin position="99"/>
        <end position="116"/>
    </location>
</feature>
<dbReference type="PRINTS" id="PR00864">
    <property type="entry name" value="PREPILNPTASE"/>
</dbReference>
<feature type="transmembrane region" description="Helical" evidence="10">
    <location>
        <begin position="123"/>
        <end position="142"/>
    </location>
</feature>
<evidence type="ECO:0000256" key="2">
    <source>
        <dbReference type="ARBA" id="ARBA00005801"/>
    </source>
</evidence>
<dbReference type="PANTHER" id="PTHR30487">
    <property type="entry name" value="TYPE 4 PREPILIN-LIKE PROTEINS LEADER PEPTIDE-PROCESSING ENZYME"/>
    <property type="match status" value="1"/>
</dbReference>
<comment type="catalytic activity">
    <reaction evidence="9">
        <text>Typically cleaves a -Gly-|-Phe- bond to release an N-terminal, basic peptide of 5-8 residues from type IV prepilin, and then N-methylates the new N-terminal amino group, the methyl donor being S-adenosyl-L-methionine.</text>
        <dbReference type="EC" id="3.4.23.43"/>
    </reaction>
</comment>
<feature type="domain" description="Prepilin peptidase A24 N-terminal" evidence="12">
    <location>
        <begin position="8"/>
        <end position="90"/>
    </location>
</feature>
<dbReference type="EMBL" id="FONZ01000002">
    <property type="protein sequence ID" value="SFF03714.1"/>
    <property type="molecule type" value="Genomic_DNA"/>
</dbReference>
<dbReference type="GO" id="GO:0004190">
    <property type="term" value="F:aspartic-type endopeptidase activity"/>
    <property type="evidence" value="ECO:0007669"/>
    <property type="project" value="UniProtKB-EC"/>
</dbReference>
<comment type="function">
    <text evidence="9">Plays an essential role in type IV pili and type II pseudopili formation by proteolytically removing the leader sequence from substrate proteins and subsequently monomethylating the alpha-amino group of the newly exposed N-terminal phenylalanine.</text>
</comment>
<dbReference type="AlphaFoldDB" id="A0A1I2FDW9"/>
<protein>
    <recommendedName>
        <fullName evidence="9">Prepilin leader peptidase/N-methyltransferase</fullName>
        <ecNumber evidence="9">2.1.1.-</ecNumber>
        <ecNumber evidence="9">3.4.23.43</ecNumber>
    </recommendedName>
</protein>
<feature type="transmembrane region" description="Helical" evidence="10">
    <location>
        <begin position="74"/>
        <end position="93"/>
    </location>
</feature>
<keyword evidence="3" id="KW-1003">Cell membrane</keyword>
<keyword evidence="5 9" id="KW-0812">Transmembrane</keyword>
<dbReference type="InterPro" id="IPR000045">
    <property type="entry name" value="Prepilin_IV_endopep_pep"/>
</dbReference>
<keyword evidence="7 10" id="KW-0472">Membrane</keyword>
<keyword evidence="6 10" id="KW-1133">Transmembrane helix</keyword>
<gene>
    <name evidence="13" type="ORF">SAMN04488035_1279</name>
</gene>
<evidence type="ECO:0000313" key="13">
    <source>
        <dbReference type="EMBL" id="SFF03714.1"/>
    </source>
</evidence>
<organism evidence="13 14">
    <name type="scientific">Flavimobilis marinus</name>
    <dbReference type="NCBI Taxonomy" id="285351"/>
    <lineage>
        <taxon>Bacteria</taxon>
        <taxon>Bacillati</taxon>
        <taxon>Actinomycetota</taxon>
        <taxon>Actinomycetes</taxon>
        <taxon>Micrococcales</taxon>
        <taxon>Jonesiaceae</taxon>
        <taxon>Flavimobilis</taxon>
    </lineage>
</organism>
<keyword evidence="9" id="KW-0378">Hydrolase</keyword>
<dbReference type="GO" id="GO:0005886">
    <property type="term" value="C:plasma membrane"/>
    <property type="evidence" value="ECO:0007669"/>
    <property type="project" value="UniProtKB-SubCell"/>
</dbReference>
<dbReference type="Proteomes" id="UP000198520">
    <property type="component" value="Unassembled WGS sequence"/>
</dbReference>
<dbReference type="InterPro" id="IPR050882">
    <property type="entry name" value="Prepilin_peptidase/N-MTase"/>
</dbReference>
<evidence type="ECO:0000256" key="4">
    <source>
        <dbReference type="ARBA" id="ARBA00022519"/>
    </source>
</evidence>
<evidence type="ECO:0000256" key="10">
    <source>
        <dbReference type="SAM" id="Phobius"/>
    </source>
</evidence>
<dbReference type="STRING" id="285351.SAMN04488035_1279"/>
<feature type="transmembrane region" description="Helical" evidence="10">
    <location>
        <begin position="230"/>
        <end position="252"/>
    </location>
</feature>
<evidence type="ECO:0000259" key="11">
    <source>
        <dbReference type="Pfam" id="PF01478"/>
    </source>
</evidence>
<keyword evidence="9" id="KW-0645">Protease</keyword>
<dbReference type="InterPro" id="IPR014032">
    <property type="entry name" value="Peptidase_A24A_bac"/>
</dbReference>
<name>A0A1I2FDW9_9MICO</name>
<dbReference type="RefSeq" id="WP_093377349.1">
    <property type="nucleotide sequence ID" value="NZ_BNAN01000002.1"/>
</dbReference>
<keyword evidence="9 13" id="KW-0808">Transferase</keyword>
<dbReference type="EC" id="2.1.1.-" evidence="9"/>
<evidence type="ECO:0000256" key="9">
    <source>
        <dbReference type="RuleBase" id="RU003794"/>
    </source>
</evidence>
<keyword evidence="9" id="KW-0511">Multifunctional enzyme</keyword>
<feature type="domain" description="Prepilin type IV endopeptidase peptidase" evidence="11">
    <location>
        <begin position="103"/>
        <end position="213"/>
    </location>
</feature>
<keyword evidence="9 13" id="KW-0489">Methyltransferase</keyword>
<dbReference type="Pfam" id="PF01478">
    <property type="entry name" value="Peptidase_A24"/>
    <property type="match status" value="1"/>
</dbReference>
<dbReference type="OrthoDB" id="2087435at2"/>
<keyword evidence="4" id="KW-0997">Cell inner membrane</keyword>
<dbReference type="EC" id="3.4.23.43" evidence="9"/>
<comment type="subcellular location">
    <subcellularLocation>
        <location evidence="1">Cell inner membrane</location>
        <topology evidence="1">Multi-pass membrane protein</topology>
    </subcellularLocation>
    <subcellularLocation>
        <location evidence="9">Cell membrane</location>
        <topology evidence="9">Multi-pass membrane protein</topology>
    </subcellularLocation>
</comment>
<dbReference type="Pfam" id="PF06750">
    <property type="entry name" value="A24_N_bact"/>
    <property type="match status" value="1"/>
</dbReference>
<proteinExistence type="inferred from homology"/>
<comment type="similarity">
    <text evidence="2 8">Belongs to the peptidase A24 family.</text>
</comment>
<evidence type="ECO:0000256" key="1">
    <source>
        <dbReference type="ARBA" id="ARBA00004429"/>
    </source>
</evidence>
<dbReference type="PANTHER" id="PTHR30487:SF0">
    <property type="entry name" value="PREPILIN LEADER PEPTIDASE_N-METHYLTRANSFERASE-RELATED"/>
    <property type="match status" value="1"/>
</dbReference>
<evidence type="ECO:0000313" key="14">
    <source>
        <dbReference type="Proteomes" id="UP000198520"/>
    </source>
</evidence>
<evidence type="ECO:0000256" key="8">
    <source>
        <dbReference type="RuleBase" id="RU003793"/>
    </source>
</evidence>
<accession>A0A1I2FDW9</accession>
<dbReference type="GO" id="GO:0008168">
    <property type="term" value="F:methyltransferase activity"/>
    <property type="evidence" value="ECO:0007669"/>
    <property type="project" value="UniProtKB-KW"/>
</dbReference>
<evidence type="ECO:0000256" key="6">
    <source>
        <dbReference type="ARBA" id="ARBA00022989"/>
    </source>
</evidence>
<dbReference type="InterPro" id="IPR010627">
    <property type="entry name" value="Prepilin_pept_A24_N"/>
</dbReference>
<evidence type="ECO:0000256" key="7">
    <source>
        <dbReference type="ARBA" id="ARBA00023136"/>
    </source>
</evidence>
<dbReference type="GO" id="GO:0006465">
    <property type="term" value="P:signal peptide processing"/>
    <property type="evidence" value="ECO:0007669"/>
    <property type="project" value="TreeGrafter"/>
</dbReference>
<evidence type="ECO:0000259" key="12">
    <source>
        <dbReference type="Pfam" id="PF06750"/>
    </source>
</evidence>